<feature type="domain" description="2EXR" evidence="2">
    <location>
        <begin position="70"/>
        <end position="140"/>
    </location>
</feature>
<proteinExistence type="predicted"/>
<gene>
    <name evidence="3" type="ORF">CERZMDRAFT_117950</name>
</gene>
<reference evidence="3" key="1">
    <citation type="journal article" date="2020" name="Stud. Mycol.">
        <title>101 Dothideomycetes genomes: a test case for predicting lifestyles and emergence of pathogens.</title>
        <authorList>
            <person name="Haridas S."/>
            <person name="Albert R."/>
            <person name="Binder M."/>
            <person name="Bloem J."/>
            <person name="Labutti K."/>
            <person name="Salamov A."/>
            <person name="Andreopoulos B."/>
            <person name="Baker S."/>
            <person name="Barry K."/>
            <person name="Bills G."/>
            <person name="Bluhm B."/>
            <person name="Cannon C."/>
            <person name="Castanera R."/>
            <person name="Culley D."/>
            <person name="Daum C."/>
            <person name="Ezra D."/>
            <person name="Gonzalez J."/>
            <person name="Henrissat B."/>
            <person name="Kuo A."/>
            <person name="Liang C."/>
            <person name="Lipzen A."/>
            <person name="Lutzoni F."/>
            <person name="Magnuson J."/>
            <person name="Mondo S."/>
            <person name="Nolan M."/>
            <person name="Ohm R."/>
            <person name="Pangilinan J."/>
            <person name="Park H.-J."/>
            <person name="Ramirez L."/>
            <person name="Alfaro M."/>
            <person name="Sun H."/>
            <person name="Tritt A."/>
            <person name="Yoshinaga Y."/>
            <person name="Zwiers L.-H."/>
            <person name="Turgeon B."/>
            <person name="Goodwin S."/>
            <person name="Spatafora J."/>
            <person name="Crous P."/>
            <person name="Grigoriev I."/>
        </authorList>
    </citation>
    <scope>NUCLEOTIDE SEQUENCE</scope>
    <source>
        <strain evidence="3">SCOH1-5</strain>
    </source>
</reference>
<dbReference type="PANTHER" id="PTHR42085">
    <property type="entry name" value="F-BOX DOMAIN-CONTAINING PROTEIN"/>
    <property type="match status" value="1"/>
</dbReference>
<sequence>MARRKARKRSSRTDPTRQPFLGNDTEINLPHPDHTESAQAALAAANYLVHNESDRRNYDPEIPPANDRCYFLELSAELRNNIYRMSLVRHNAVTMDLERKQTHYSCSRKYDYSVKPPMDPALTRTNRQVRHEALSIYYSENIFQIPMGPTEYSFRVSGPIQTLRSFEKHLGHRAGLLGGVSMFAQGIDGLAYIKAQFLSDNEVGIELDLDLDARAHKGGDLEFHPIQKYCVCDLQKVAHKYKRKGRSGEILLSIIRRFSDKYFVAQGTGPCLCSKCGLTMMNRMQD</sequence>
<feature type="region of interest" description="Disordered" evidence="1">
    <location>
        <begin position="1"/>
        <end position="29"/>
    </location>
</feature>
<dbReference type="OrthoDB" id="3642416at2759"/>
<dbReference type="EMBL" id="ML992677">
    <property type="protein sequence ID" value="KAF2211264.1"/>
    <property type="molecule type" value="Genomic_DNA"/>
</dbReference>
<dbReference type="InterPro" id="IPR038883">
    <property type="entry name" value="AN11006-like"/>
</dbReference>
<dbReference type="AlphaFoldDB" id="A0A6A6FCY7"/>
<accession>A0A6A6FCY7</accession>
<evidence type="ECO:0000259" key="2">
    <source>
        <dbReference type="Pfam" id="PF20150"/>
    </source>
</evidence>
<evidence type="ECO:0000313" key="4">
    <source>
        <dbReference type="Proteomes" id="UP000799539"/>
    </source>
</evidence>
<name>A0A6A6FCY7_9PEZI</name>
<dbReference type="Pfam" id="PF20150">
    <property type="entry name" value="2EXR"/>
    <property type="match status" value="1"/>
</dbReference>
<evidence type="ECO:0000313" key="3">
    <source>
        <dbReference type="EMBL" id="KAF2211264.1"/>
    </source>
</evidence>
<organism evidence="3 4">
    <name type="scientific">Cercospora zeae-maydis SCOH1-5</name>
    <dbReference type="NCBI Taxonomy" id="717836"/>
    <lineage>
        <taxon>Eukaryota</taxon>
        <taxon>Fungi</taxon>
        <taxon>Dikarya</taxon>
        <taxon>Ascomycota</taxon>
        <taxon>Pezizomycotina</taxon>
        <taxon>Dothideomycetes</taxon>
        <taxon>Dothideomycetidae</taxon>
        <taxon>Mycosphaerellales</taxon>
        <taxon>Mycosphaerellaceae</taxon>
        <taxon>Cercospora</taxon>
    </lineage>
</organism>
<feature type="compositionally biased region" description="Basic residues" evidence="1">
    <location>
        <begin position="1"/>
        <end position="10"/>
    </location>
</feature>
<evidence type="ECO:0000256" key="1">
    <source>
        <dbReference type="SAM" id="MobiDB-lite"/>
    </source>
</evidence>
<dbReference type="Proteomes" id="UP000799539">
    <property type="component" value="Unassembled WGS sequence"/>
</dbReference>
<dbReference type="PANTHER" id="PTHR42085:SF2">
    <property type="entry name" value="F-BOX DOMAIN-CONTAINING PROTEIN"/>
    <property type="match status" value="1"/>
</dbReference>
<keyword evidence="4" id="KW-1185">Reference proteome</keyword>
<protein>
    <recommendedName>
        <fullName evidence="2">2EXR domain-containing protein</fullName>
    </recommendedName>
</protein>
<dbReference type="InterPro" id="IPR045518">
    <property type="entry name" value="2EXR"/>
</dbReference>